<dbReference type="GO" id="GO:0140293">
    <property type="term" value="F:ADP-ribosylglutamate hydrolase activity"/>
    <property type="evidence" value="ECO:0007669"/>
    <property type="project" value="TreeGrafter"/>
</dbReference>
<dbReference type="AlphaFoldDB" id="A0A7R9IZY7"/>
<gene>
    <name evidence="2" type="ORF">TCMB3V08_LOCUS2806</name>
</gene>
<dbReference type="InterPro" id="IPR043472">
    <property type="entry name" value="Macro_dom-like"/>
</dbReference>
<proteinExistence type="predicted"/>
<protein>
    <submittedName>
        <fullName evidence="2">(California timema) hypothetical protein</fullName>
    </submittedName>
</protein>
<accession>A0A7R9IZY7</accession>
<evidence type="ECO:0000313" key="2">
    <source>
        <dbReference type="EMBL" id="CAD7570094.1"/>
    </source>
</evidence>
<dbReference type="Gene3D" id="3.40.220.10">
    <property type="entry name" value="Leucine Aminopeptidase, subunit E, domain 1"/>
    <property type="match status" value="1"/>
</dbReference>
<dbReference type="SUPFAM" id="SSF52949">
    <property type="entry name" value="Macro domain-like"/>
    <property type="match status" value="1"/>
</dbReference>
<reference evidence="2" key="1">
    <citation type="submission" date="2020-11" db="EMBL/GenBank/DDBJ databases">
        <authorList>
            <person name="Tran Van P."/>
        </authorList>
    </citation>
    <scope>NUCLEOTIDE SEQUENCE</scope>
</reference>
<dbReference type="GO" id="GO:0042278">
    <property type="term" value="P:purine nucleoside metabolic process"/>
    <property type="evidence" value="ECO:0007669"/>
    <property type="project" value="TreeGrafter"/>
</dbReference>
<dbReference type="GO" id="GO:0006974">
    <property type="term" value="P:DNA damage response"/>
    <property type="evidence" value="ECO:0007669"/>
    <property type="project" value="TreeGrafter"/>
</dbReference>
<organism evidence="2">
    <name type="scientific">Timema californicum</name>
    <name type="common">California timema</name>
    <name type="synonym">Walking stick</name>
    <dbReference type="NCBI Taxonomy" id="61474"/>
    <lineage>
        <taxon>Eukaryota</taxon>
        <taxon>Metazoa</taxon>
        <taxon>Ecdysozoa</taxon>
        <taxon>Arthropoda</taxon>
        <taxon>Hexapoda</taxon>
        <taxon>Insecta</taxon>
        <taxon>Pterygota</taxon>
        <taxon>Neoptera</taxon>
        <taxon>Polyneoptera</taxon>
        <taxon>Phasmatodea</taxon>
        <taxon>Timematodea</taxon>
        <taxon>Timematoidea</taxon>
        <taxon>Timematidae</taxon>
        <taxon>Timema</taxon>
    </lineage>
</organism>
<name>A0A7R9IZY7_TIMCA</name>
<sequence>MLVCRDDKFILVCVGAPPVPPNLAAGIGKVESEEVNPHLRGGRLENHLGKTTPSSADRDSNLDLPILSSTRQAQRFLAMPLEEKRQFYKRERFTTLDQIATWEEFFEQSKSKLQKHLAEKYKTSNPPEVVFKVDSELNKKVSIWKGNITLLEIDAIVNAANKRLLGGGGGYPQEAAANIALRTVRNYLEKSPSLETTLSTPNRDTNSDIPVISSPFYCDHAATEIVSNSADLLRWPLGLTRYSRLGLDYPRR</sequence>
<dbReference type="PANTHER" id="PTHR11106:SF27">
    <property type="entry name" value="MACRO DOMAIN-CONTAINING PROTEIN"/>
    <property type="match status" value="1"/>
</dbReference>
<feature type="region of interest" description="Disordered" evidence="1">
    <location>
        <begin position="39"/>
        <end position="62"/>
    </location>
</feature>
<evidence type="ECO:0000256" key="1">
    <source>
        <dbReference type="SAM" id="MobiDB-lite"/>
    </source>
</evidence>
<feature type="compositionally biased region" description="Basic and acidic residues" evidence="1">
    <location>
        <begin position="39"/>
        <end position="48"/>
    </location>
</feature>
<dbReference type="EMBL" id="OE179910">
    <property type="protein sequence ID" value="CAD7570094.1"/>
    <property type="molecule type" value="Genomic_DNA"/>
</dbReference>
<dbReference type="GO" id="GO:0140291">
    <property type="term" value="P:peptidyl-glutamate ADP-deribosylation"/>
    <property type="evidence" value="ECO:0007669"/>
    <property type="project" value="TreeGrafter"/>
</dbReference>
<dbReference type="PANTHER" id="PTHR11106">
    <property type="entry name" value="GANGLIOSIDE INDUCED DIFFERENTIATION ASSOCIATED PROTEIN 2-RELATED"/>
    <property type="match status" value="1"/>
</dbReference>
<dbReference type="GO" id="GO:0005654">
    <property type="term" value="C:nucleoplasm"/>
    <property type="evidence" value="ECO:0007669"/>
    <property type="project" value="TreeGrafter"/>
</dbReference>